<gene>
    <name evidence="1" type="ORF">METZ01_LOCUS500994</name>
</gene>
<proteinExistence type="predicted"/>
<evidence type="ECO:0000313" key="1">
    <source>
        <dbReference type="EMBL" id="SVE48140.1"/>
    </source>
</evidence>
<dbReference type="AlphaFoldDB" id="A0A383DV90"/>
<feature type="non-terminal residue" evidence="1">
    <location>
        <position position="23"/>
    </location>
</feature>
<accession>A0A383DV90</accession>
<dbReference type="EMBL" id="UINC01220291">
    <property type="protein sequence ID" value="SVE48140.1"/>
    <property type="molecule type" value="Genomic_DNA"/>
</dbReference>
<reference evidence="1" key="1">
    <citation type="submission" date="2018-05" db="EMBL/GenBank/DDBJ databases">
        <authorList>
            <person name="Lanie J.A."/>
            <person name="Ng W.-L."/>
            <person name="Kazmierczak K.M."/>
            <person name="Andrzejewski T.M."/>
            <person name="Davidsen T.M."/>
            <person name="Wayne K.J."/>
            <person name="Tettelin H."/>
            <person name="Glass J.I."/>
            <person name="Rusch D."/>
            <person name="Podicherti R."/>
            <person name="Tsui H.-C.T."/>
            <person name="Winkler M.E."/>
        </authorList>
    </citation>
    <scope>NUCLEOTIDE SEQUENCE</scope>
</reference>
<organism evidence="1">
    <name type="scientific">marine metagenome</name>
    <dbReference type="NCBI Taxonomy" id="408172"/>
    <lineage>
        <taxon>unclassified sequences</taxon>
        <taxon>metagenomes</taxon>
        <taxon>ecological metagenomes</taxon>
    </lineage>
</organism>
<sequence>MNAAFFTVITGMVVAIDISGHAG</sequence>
<name>A0A383DV90_9ZZZZ</name>
<protein>
    <submittedName>
        <fullName evidence="1">Uncharacterized protein</fullName>
    </submittedName>
</protein>